<dbReference type="EMBL" id="JACHDD010000004">
    <property type="protein sequence ID" value="MBB5424632.1"/>
    <property type="molecule type" value="Genomic_DNA"/>
</dbReference>
<reference evidence="1 2" key="1">
    <citation type="submission" date="2020-08" db="EMBL/GenBank/DDBJ databases">
        <title>Genomic Encyclopedia of Type Strains, Phase IV (KMG-V): Genome sequencing to study the core and pangenomes of soil and plant-associated prokaryotes.</title>
        <authorList>
            <person name="Whitman W."/>
        </authorList>
    </citation>
    <scope>NUCLEOTIDE SEQUENCE [LARGE SCALE GENOMIC DNA]</scope>
    <source>
        <strain evidence="1 2">JPY158</strain>
    </source>
</reference>
<comment type="caution">
    <text evidence="1">The sequence shown here is derived from an EMBL/GenBank/DDBJ whole genome shotgun (WGS) entry which is preliminary data.</text>
</comment>
<dbReference type="Proteomes" id="UP000592780">
    <property type="component" value="Unassembled WGS sequence"/>
</dbReference>
<gene>
    <name evidence="1" type="ORF">HDG40_002777</name>
</gene>
<evidence type="ECO:0000313" key="1">
    <source>
        <dbReference type="EMBL" id="MBB5424632.1"/>
    </source>
</evidence>
<proteinExistence type="predicted"/>
<dbReference type="AlphaFoldDB" id="A0A7W8V694"/>
<sequence>MTFVTAKLWREFIYDMVDQAAFAVGYDGTSPFAAPIRALGENLFYPWDVKGWLAARRR</sequence>
<dbReference type="RefSeq" id="WP_176136270.1">
    <property type="nucleotide sequence ID" value="NZ_JACHDD010000004.1"/>
</dbReference>
<protein>
    <submittedName>
        <fullName evidence="1">Uncharacterized protein (DUF1800 family)</fullName>
    </submittedName>
</protein>
<keyword evidence="2" id="KW-1185">Reference proteome</keyword>
<accession>A0A7W8V694</accession>
<evidence type="ECO:0000313" key="2">
    <source>
        <dbReference type="Proteomes" id="UP000592780"/>
    </source>
</evidence>
<organism evidence="1 2">
    <name type="scientific">Paraburkholderia atlantica</name>
    <dbReference type="NCBI Taxonomy" id="2654982"/>
    <lineage>
        <taxon>Bacteria</taxon>
        <taxon>Pseudomonadati</taxon>
        <taxon>Pseudomonadota</taxon>
        <taxon>Betaproteobacteria</taxon>
        <taxon>Burkholderiales</taxon>
        <taxon>Burkholderiaceae</taxon>
        <taxon>Paraburkholderia</taxon>
    </lineage>
</organism>
<name>A0A7W8V694_PARAM</name>